<dbReference type="OrthoDB" id="5768130at2"/>
<feature type="transmembrane region" description="Helical" evidence="1">
    <location>
        <begin position="6"/>
        <end position="25"/>
    </location>
</feature>
<organism evidence="2 3">
    <name type="scientific">Desulfosarcina widdelii</name>
    <dbReference type="NCBI Taxonomy" id="947919"/>
    <lineage>
        <taxon>Bacteria</taxon>
        <taxon>Pseudomonadati</taxon>
        <taxon>Thermodesulfobacteriota</taxon>
        <taxon>Desulfobacteria</taxon>
        <taxon>Desulfobacterales</taxon>
        <taxon>Desulfosarcinaceae</taxon>
        <taxon>Desulfosarcina</taxon>
    </lineage>
</organism>
<dbReference type="Pfam" id="PF04654">
    <property type="entry name" value="DUF599"/>
    <property type="match status" value="1"/>
</dbReference>
<keyword evidence="3" id="KW-1185">Reference proteome</keyword>
<accession>A0A5K7Z047</accession>
<dbReference type="PANTHER" id="PTHR31168:SF1">
    <property type="entry name" value="DUF599 FAMILY PROTEIN"/>
    <property type="match status" value="1"/>
</dbReference>
<keyword evidence="1" id="KW-1133">Transmembrane helix</keyword>
<reference evidence="2 3" key="1">
    <citation type="submission" date="2019-11" db="EMBL/GenBank/DDBJ databases">
        <title>Comparative genomics of hydrocarbon-degrading Desulfosarcina strains.</title>
        <authorList>
            <person name="Watanabe M."/>
            <person name="Kojima H."/>
            <person name="Fukui M."/>
        </authorList>
    </citation>
    <scope>NUCLEOTIDE SEQUENCE [LARGE SCALE GENOMIC DNA]</scope>
    <source>
        <strain evidence="2 3">PP31</strain>
    </source>
</reference>
<dbReference type="KEGG" id="dwd:DSCW_16750"/>
<evidence type="ECO:0000313" key="2">
    <source>
        <dbReference type="EMBL" id="BBO74258.1"/>
    </source>
</evidence>
<feature type="transmembrane region" description="Helical" evidence="1">
    <location>
        <begin position="112"/>
        <end position="134"/>
    </location>
</feature>
<keyword evidence="1" id="KW-0812">Transmembrane</keyword>
<dbReference type="RefSeq" id="WP_155303300.1">
    <property type="nucleotide sequence ID" value="NZ_AP021875.1"/>
</dbReference>
<dbReference type="InterPro" id="IPR006747">
    <property type="entry name" value="DUF599"/>
</dbReference>
<gene>
    <name evidence="2" type="ORF">DSCW_16750</name>
</gene>
<keyword evidence="1" id="KW-0472">Membrane</keyword>
<feature type="transmembrane region" description="Helical" evidence="1">
    <location>
        <begin position="177"/>
        <end position="205"/>
    </location>
</feature>
<dbReference type="EMBL" id="AP021875">
    <property type="protein sequence ID" value="BBO74258.1"/>
    <property type="molecule type" value="Genomic_DNA"/>
</dbReference>
<evidence type="ECO:0008006" key="4">
    <source>
        <dbReference type="Google" id="ProtNLM"/>
    </source>
</evidence>
<name>A0A5K7Z047_9BACT</name>
<sequence length="211" mass="23683">MNRYEAILVGISIMVVCLYHLHLYIKVKRSPETTAVGMTNLMRQQWVETIMAERRDILAVQTLRNHVMASSLLASTAILIALGIVNTVLRPAGFQEISHALNIVGTRSETLWVAKLMLLAVDFFLGFFNFTLAIRYFNHAGFGLGLPDQHVGVASHEFVVEVVNHASLHYTIGMRCYYLAIPLGLWIFGPTWMLAGALILVPVLYRLDRTV</sequence>
<evidence type="ECO:0000256" key="1">
    <source>
        <dbReference type="SAM" id="Phobius"/>
    </source>
</evidence>
<evidence type="ECO:0000313" key="3">
    <source>
        <dbReference type="Proteomes" id="UP000427769"/>
    </source>
</evidence>
<proteinExistence type="predicted"/>
<dbReference type="Proteomes" id="UP000427769">
    <property type="component" value="Chromosome"/>
</dbReference>
<dbReference type="PANTHER" id="PTHR31168">
    <property type="entry name" value="OS02G0292800 PROTEIN"/>
    <property type="match status" value="1"/>
</dbReference>
<dbReference type="AlphaFoldDB" id="A0A5K7Z047"/>
<protein>
    <recommendedName>
        <fullName evidence="4">DUF599 domain-containing protein</fullName>
    </recommendedName>
</protein>
<feature type="transmembrane region" description="Helical" evidence="1">
    <location>
        <begin position="72"/>
        <end position="92"/>
    </location>
</feature>